<dbReference type="InParanoid" id="A0A061FXH5"/>
<dbReference type="eggNOG" id="KOG0017">
    <property type="taxonomic scope" value="Eukaryota"/>
</dbReference>
<proteinExistence type="predicted"/>
<dbReference type="InterPro" id="IPR013103">
    <property type="entry name" value="RVT_2"/>
</dbReference>
<dbReference type="AlphaFoldDB" id="A0A061FXH5"/>
<dbReference type="HOGENOM" id="CLU_1828814_0_0_1"/>
<accession>A0A061FXH5</accession>
<sequence>MKLPQGFDIKEQCPHGYQLVCKLQKSVYDLKQASRHWNTKFTETLLQFGIVQSKSNYSSFTIRTNHGFVFFPFFFTSCFGQPYGGIAYIFIYESIKVKVSHLELFNILSEGAKIANLKLGVYLHSLRWINLVRSPPHLGYH</sequence>
<evidence type="ECO:0000313" key="2">
    <source>
        <dbReference type="EMBL" id="EOY21743.1"/>
    </source>
</evidence>
<gene>
    <name evidence="2" type="ORF">TCM_013851</name>
</gene>
<dbReference type="Gramene" id="EOY21743">
    <property type="protein sequence ID" value="EOY21743"/>
    <property type="gene ID" value="TCM_013851"/>
</dbReference>
<feature type="domain" description="Reverse transcriptase Ty1/copia-type" evidence="1">
    <location>
        <begin position="1"/>
        <end position="57"/>
    </location>
</feature>
<reference evidence="2 3" key="1">
    <citation type="journal article" date="2013" name="Genome Biol.">
        <title>The genome sequence of the most widely cultivated cacao type and its use to identify candidate genes regulating pod color.</title>
        <authorList>
            <person name="Motamayor J.C."/>
            <person name="Mockaitis K."/>
            <person name="Schmutz J."/>
            <person name="Haiminen N."/>
            <person name="Iii D.L."/>
            <person name="Cornejo O."/>
            <person name="Findley S.D."/>
            <person name="Zheng P."/>
            <person name="Utro F."/>
            <person name="Royaert S."/>
            <person name="Saski C."/>
            <person name="Jenkins J."/>
            <person name="Podicheti R."/>
            <person name="Zhao M."/>
            <person name="Scheffler B.E."/>
            <person name="Stack J.C."/>
            <person name="Feltus F.A."/>
            <person name="Mustiga G.M."/>
            <person name="Amores F."/>
            <person name="Phillips W."/>
            <person name="Marelli J.P."/>
            <person name="May G.D."/>
            <person name="Shapiro H."/>
            <person name="Ma J."/>
            <person name="Bustamante C.D."/>
            <person name="Schnell R.J."/>
            <person name="Main D."/>
            <person name="Gilbert D."/>
            <person name="Parida L."/>
            <person name="Kuhn D.N."/>
        </authorList>
    </citation>
    <scope>NUCLEOTIDE SEQUENCE [LARGE SCALE GENOMIC DNA]</scope>
    <source>
        <strain evidence="3">cv. Matina 1-6</strain>
    </source>
</reference>
<dbReference type="Pfam" id="PF07727">
    <property type="entry name" value="RVT_2"/>
    <property type="match status" value="1"/>
</dbReference>
<keyword evidence="3" id="KW-1185">Reference proteome</keyword>
<evidence type="ECO:0000313" key="3">
    <source>
        <dbReference type="Proteomes" id="UP000026915"/>
    </source>
</evidence>
<dbReference type="Proteomes" id="UP000026915">
    <property type="component" value="Chromosome 3"/>
</dbReference>
<name>A0A061FXH5_THECC</name>
<organism evidence="2 3">
    <name type="scientific">Theobroma cacao</name>
    <name type="common">Cacao</name>
    <name type="synonym">Cocoa</name>
    <dbReference type="NCBI Taxonomy" id="3641"/>
    <lineage>
        <taxon>Eukaryota</taxon>
        <taxon>Viridiplantae</taxon>
        <taxon>Streptophyta</taxon>
        <taxon>Embryophyta</taxon>
        <taxon>Tracheophyta</taxon>
        <taxon>Spermatophyta</taxon>
        <taxon>Magnoliopsida</taxon>
        <taxon>eudicotyledons</taxon>
        <taxon>Gunneridae</taxon>
        <taxon>Pentapetalae</taxon>
        <taxon>rosids</taxon>
        <taxon>malvids</taxon>
        <taxon>Malvales</taxon>
        <taxon>Malvaceae</taxon>
        <taxon>Byttnerioideae</taxon>
        <taxon>Theobroma</taxon>
    </lineage>
</organism>
<dbReference type="EMBL" id="CM001881">
    <property type="protein sequence ID" value="EOY21743.1"/>
    <property type="molecule type" value="Genomic_DNA"/>
</dbReference>
<evidence type="ECO:0000259" key="1">
    <source>
        <dbReference type="Pfam" id="PF07727"/>
    </source>
</evidence>
<protein>
    <recommendedName>
        <fullName evidence="1">Reverse transcriptase Ty1/copia-type domain-containing protein</fullName>
    </recommendedName>
</protein>